<keyword evidence="3" id="KW-1185">Reference proteome</keyword>
<proteinExistence type="predicted"/>
<name>A0AAV2CPB8_9ROSI</name>
<dbReference type="Gene3D" id="1.20.1280.50">
    <property type="match status" value="1"/>
</dbReference>
<dbReference type="AlphaFoldDB" id="A0AAV2CPB8"/>
<sequence>MITGENQRPWADLCPDILDSIYTRLSSHVDGTHFGSVCRSWHQIHSHISLSSPLPVEIKHISFSSSDVVQVREDNRLFIQPRRESQIPDMLVGAHVEILGRAGAWLLIKVHGIYLGCYNPLLRSFESYIDLPFPSFHFSNYRGDRAPIPINVAFSGLPTARGSMILMVYGDRYFSMLRIGDDWRWKTYDFSLGRKTRQICLGVGYKKEWFFCLFEMGDMLIINTNHNETRMLLAATKPLLPEQLQRWDRLRVLAVVGKTTTVTNDEYHKVGETIGSMVVSHWERDREASQKYSFGLVAVEENAMRMTDLLLENGDDCEMVSLEDGDDSKGMIFVKYPLLLKRNYDECYAFTLFVVAFIVLCVSFLWIGNLINGWIYK</sequence>
<keyword evidence="1" id="KW-1133">Transmembrane helix</keyword>
<accession>A0AAV2CPB8</accession>
<evidence type="ECO:0000256" key="1">
    <source>
        <dbReference type="SAM" id="Phobius"/>
    </source>
</evidence>
<feature type="transmembrane region" description="Helical" evidence="1">
    <location>
        <begin position="348"/>
        <end position="371"/>
    </location>
</feature>
<gene>
    <name evidence="2" type="ORF">LTRI10_LOCUS5856</name>
</gene>
<dbReference type="EMBL" id="OZ034813">
    <property type="protein sequence ID" value="CAL1358297.1"/>
    <property type="molecule type" value="Genomic_DNA"/>
</dbReference>
<reference evidence="2 3" key="1">
    <citation type="submission" date="2024-04" db="EMBL/GenBank/DDBJ databases">
        <authorList>
            <person name="Fracassetti M."/>
        </authorList>
    </citation>
    <scope>NUCLEOTIDE SEQUENCE [LARGE SCALE GENOMIC DNA]</scope>
</reference>
<keyword evidence="1" id="KW-0812">Transmembrane</keyword>
<protein>
    <recommendedName>
        <fullName evidence="4">DUF295 domain-containing protein</fullName>
    </recommendedName>
</protein>
<keyword evidence="1" id="KW-0472">Membrane</keyword>
<evidence type="ECO:0000313" key="3">
    <source>
        <dbReference type="Proteomes" id="UP001497516"/>
    </source>
</evidence>
<evidence type="ECO:0008006" key="4">
    <source>
        <dbReference type="Google" id="ProtNLM"/>
    </source>
</evidence>
<organism evidence="2 3">
    <name type="scientific">Linum trigynum</name>
    <dbReference type="NCBI Taxonomy" id="586398"/>
    <lineage>
        <taxon>Eukaryota</taxon>
        <taxon>Viridiplantae</taxon>
        <taxon>Streptophyta</taxon>
        <taxon>Embryophyta</taxon>
        <taxon>Tracheophyta</taxon>
        <taxon>Spermatophyta</taxon>
        <taxon>Magnoliopsida</taxon>
        <taxon>eudicotyledons</taxon>
        <taxon>Gunneridae</taxon>
        <taxon>Pentapetalae</taxon>
        <taxon>rosids</taxon>
        <taxon>fabids</taxon>
        <taxon>Malpighiales</taxon>
        <taxon>Linaceae</taxon>
        <taxon>Linum</taxon>
    </lineage>
</organism>
<dbReference type="Proteomes" id="UP001497516">
    <property type="component" value="Chromosome 1"/>
</dbReference>
<evidence type="ECO:0000313" key="2">
    <source>
        <dbReference type="EMBL" id="CAL1358297.1"/>
    </source>
</evidence>